<evidence type="ECO:0008006" key="4">
    <source>
        <dbReference type="Google" id="ProtNLM"/>
    </source>
</evidence>
<reference evidence="2" key="1">
    <citation type="submission" date="2022-11" db="EMBL/GenBank/DDBJ databases">
        <authorList>
            <person name="Kikuchi T."/>
        </authorList>
    </citation>
    <scope>NUCLEOTIDE SEQUENCE</scope>
    <source>
        <strain evidence="2">PS1010</strain>
    </source>
</reference>
<feature type="region of interest" description="Disordered" evidence="1">
    <location>
        <begin position="621"/>
        <end position="664"/>
    </location>
</feature>
<evidence type="ECO:0000256" key="1">
    <source>
        <dbReference type="SAM" id="MobiDB-lite"/>
    </source>
</evidence>
<comment type="caution">
    <text evidence="2">The sequence shown here is derived from an EMBL/GenBank/DDBJ whole genome shotgun (WGS) entry which is preliminary data.</text>
</comment>
<dbReference type="EMBL" id="CANHGI010000006">
    <property type="protein sequence ID" value="CAI5454366.1"/>
    <property type="molecule type" value="Genomic_DNA"/>
</dbReference>
<proteinExistence type="predicted"/>
<dbReference type="Proteomes" id="UP001152747">
    <property type="component" value="Unassembled WGS sequence"/>
</dbReference>
<feature type="compositionally biased region" description="Acidic residues" evidence="1">
    <location>
        <begin position="645"/>
        <end position="664"/>
    </location>
</feature>
<feature type="compositionally biased region" description="Acidic residues" evidence="1">
    <location>
        <begin position="625"/>
        <end position="636"/>
    </location>
</feature>
<gene>
    <name evidence="2" type="ORF">CAMP_LOCUS17003</name>
</gene>
<evidence type="ECO:0000313" key="3">
    <source>
        <dbReference type="Proteomes" id="UP001152747"/>
    </source>
</evidence>
<protein>
    <recommendedName>
        <fullName evidence="4">F-box domain-containing protein</fullName>
    </recommendedName>
</protein>
<dbReference type="AlphaFoldDB" id="A0A9P1J0J1"/>
<evidence type="ECO:0000313" key="2">
    <source>
        <dbReference type="EMBL" id="CAI5454366.1"/>
    </source>
</evidence>
<organism evidence="2 3">
    <name type="scientific">Caenorhabditis angaria</name>
    <dbReference type="NCBI Taxonomy" id="860376"/>
    <lineage>
        <taxon>Eukaryota</taxon>
        <taxon>Metazoa</taxon>
        <taxon>Ecdysozoa</taxon>
        <taxon>Nematoda</taxon>
        <taxon>Chromadorea</taxon>
        <taxon>Rhabditida</taxon>
        <taxon>Rhabditina</taxon>
        <taxon>Rhabditomorpha</taxon>
        <taxon>Rhabditoidea</taxon>
        <taxon>Rhabditidae</taxon>
        <taxon>Peloderinae</taxon>
        <taxon>Caenorhabditis</taxon>
    </lineage>
</organism>
<name>A0A9P1J0J1_9PELO</name>
<sequence length="664" mass="77331">MSIAFGLNEARPNLSQEAAHYIDQLNNGLDISQVPIERLREICDEHETNMDVENNETFDLMAMVKKTPLDAIRTVFNCLSFKDSNSLRKSCKLMDNFYNKFRPQLDGPICDSIGLIVNANSEIIVRNYDKVVDYYNPVLASQYYGNVLTNIECKQLFIYHEANEIAVDVFRKFLKNWKIETITFVGDKINGEMIEFLDEKCTKSLNLEVEEYEKNDPMTASKIKKLYISEPITCMTQVINLNRMIEGFHISLEWPMFETFAHSLQSFTGSITNLDHWEMDLYNGPEDQQDMDSRIMTQVFSHLCRLSVAPIRYSIFKSYIGDYCTLRIMSEEKFYQIYERPAEQLVDTRSLLEILHSVPFDTMESIFCGLSFEDANRLRRTCSFMNECYNWYRNTFDGPFIDEIELKIVGPTFVIQRSKDGVNIELPEEQWVNILTNVNCKTLRISAIEDYNDVEAMSQFISSWKIEHIKYCGPTITPELMSFLDSKCQKSLSLEMVKYEETIVPATKIENIFILRPIKCFFELLASNPNIQNMHVGVSYRKLQQDIGRMEAMIQNFTKIDKWDIELYGLPEIERTDVFQSMRDFRGHLDRLSANSFKFCYMEGTYHDVMTILITRREEPIRVPEEEEIEPSEDELFGPGGLDPDWLDGDGDEDGDEGEDEEMN</sequence>
<keyword evidence="3" id="KW-1185">Reference proteome</keyword>
<accession>A0A9P1J0J1</accession>